<keyword evidence="3" id="KW-0520">NAD</keyword>
<accession>A0A0P0YWF7</accession>
<dbReference type="AlphaFoldDB" id="A0A0P0YWF7"/>
<dbReference type="SUPFAM" id="SSF53659">
    <property type="entry name" value="Isocitrate/Isopropylmalate dehydrogenase-like"/>
    <property type="match status" value="1"/>
</dbReference>
<protein>
    <submittedName>
        <fullName evidence="4">4-hydroxythreonine-4-phosphate dehydrogenase</fullName>
    </submittedName>
</protein>
<dbReference type="PANTHER" id="PTHR30004:SF3">
    <property type="entry name" value="4-HYDROXYTHREONINE-4-PHOSPHATE DEHYDROGENASE 2-RELATED"/>
    <property type="match status" value="1"/>
</dbReference>
<dbReference type="GO" id="GO:0046872">
    <property type="term" value="F:metal ion binding"/>
    <property type="evidence" value="ECO:0007669"/>
    <property type="project" value="UniProtKB-KW"/>
</dbReference>
<dbReference type="EMBL" id="LC066370">
    <property type="protein sequence ID" value="BAT25810.1"/>
    <property type="molecule type" value="Genomic_DNA"/>
</dbReference>
<keyword evidence="1" id="KW-0479">Metal-binding</keyword>
<reference evidence="4" key="1">
    <citation type="journal article" date="2015" name="Proc. Natl. Acad. Sci. U.S.A.">
        <title>Bacterial clade with the ribosomal RNA operon on a small plasmid rather than the chromosome.</title>
        <authorList>
            <person name="Anda M."/>
            <person name="Ohtsubo Y."/>
            <person name="Okubo T."/>
            <person name="Sugawara M."/>
            <person name="Nagata Y."/>
            <person name="Tsuda M."/>
            <person name="Minamisawa K."/>
            <person name="Mitsui H."/>
        </authorList>
    </citation>
    <scope>NUCLEOTIDE SEQUENCE</scope>
    <source>
        <strain evidence="4">DSM 21988</strain>
    </source>
</reference>
<dbReference type="GO" id="GO:0051287">
    <property type="term" value="F:NAD binding"/>
    <property type="evidence" value="ECO:0007669"/>
    <property type="project" value="InterPro"/>
</dbReference>
<dbReference type="InterPro" id="IPR005255">
    <property type="entry name" value="PdxA_fam"/>
</dbReference>
<proteinExistence type="predicted"/>
<dbReference type="GO" id="GO:0016491">
    <property type="term" value="F:oxidoreductase activity"/>
    <property type="evidence" value="ECO:0007669"/>
    <property type="project" value="UniProtKB-KW"/>
</dbReference>
<evidence type="ECO:0000256" key="3">
    <source>
        <dbReference type="ARBA" id="ARBA00023027"/>
    </source>
</evidence>
<evidence type="ECO:0000256" key="1">
    <source>
        <dbReference type="ARBA" id="ARBA00022723"/>
    </source>
</evidence>
<evidence type="ECO:0000256" key="2">
    <source>
        <dbReference type="ARBA" id="ARBA00023002"/>
    </source>
</evidence>
<dbReference type="Gene3D" id="3.40.718.10">
    <property type="entry name" value="Isopropylmalate Dehydrogenase"/>
    <property type="match status" value="1"/>
</dbReference>
<sequence>MPHRPIIALTAGDCTGIGPELVATIVAERRVADDARLLLIGDARVFEEGQRRAGKPFEMRPCLDPSQADWSGEAIPMIDLKNTDPSHFPVGIADAGSGRVTGDTLKAAIDLAIAGSVDAVSFAPLNKRALFDGGWRFPDEHKMFAHLLGHRGYFSEMNVLGQWWMSRVTSHVSLRQALDQIDASSIRNAIRLAVDTMRRAGIEQPRLAVAALNPHAGENGLFGSEEIDTIAPAVAAMAAEGYACEGPFPADTVYLKAFGGAYDGVLAMYHDQGQIATKLKGFNQGVTVTAGLATVFTTPAHGTAFDIIGRGIADAGAMEAALRLAARLAARRQTAAEAAA</sequence>
<organism evidence="4">
    <name type="scientific">Aureimonas altamirensis</name>
    <dbReference type="NCBI Taxonomy" id="370622"/>
    <lineage>
        <taxon>Bacteria</taxon>
        <taxon>Pseudomonadati</taxon>
        <taxon>Pseudomonadota</taxon>
        <taxon>Alphaproteobacteria</taxon>
        <taxon>Hyphomicrobiales</taxon>
        <taxon>Aurantimonadaceae</taxon>
        <taxon>Aureimonas</taxon>
    </lineage>
</organism>
<dbReference type="PANTHER" id="PTHR30004">
    <property type="entry name" value="4-HYDROXYTHREONINE-4-PHOSPHATE DEHYDROGENASE"/>
    <property type="match status" value="1"/>
</dbReference>
<dbReference type="RefSeq" id="WP_060600265.1">
    <property type="nucleotide sequence ID" value="NZ_BBWQ01000001.1"/>
</dbReference>
<keyword evidence="2" id="KW-0560">Oxidoreductase</keyword>
<name>A0A0P0YWF7_9HYPH</name>
<dbReference type="Pfam" id="PF04166">
    <property type="entry name" value="PdxA"/>
    <property type="match status" value="1"/>
</dbReference>
<evidence type="ECO:0000313" key="4">
    <source>
        <dbReference type="EMBL" id="BAT25810.1"/>
    </source>
</evidence>